<dbReference type="Pfam" id="PF01266">
    <property type="entry name" value="DAO"/>
    <property type="match status" value="1"/>
</dbReference>
<dbReference type="Proteomes" id="UP001549031">
    <property type="component" value="Unassembled WGS sequence"/>
</dbReference>
<evidence type="ECO:0000256" key="2">
    <source>
        <dbReference type="ARBA" id="ARBA00022630"/>
    </source>
</evidence>
<sequence length="370" mass="38655">MEDVDCVVVGAGVVGLAIARALALPGREVLILEAEGAIGTGTSSRNSEVIHAGIYYPAGSLMAKLCVTGKQQLYRYCTERGLPHRNCGKLIVATSPQELEVLPAIAARAAANGVGDLRQISADEALNLEPALSATGALLSPSTGIIDSHALMTSLLGDAESAGALVAFRSPILAGRVTEAGIEIEVGGEAPMRLRARTLVNAAGHGAPALARSLAGMPQDQVPQAYFAKGSYFSMTGRTPFSRLIYPVPVKGGLGIHLTLDLAGQARFGPDVEWVDGLDYEVDPARAESFYRGIRRYYPGLPDGSLIPAYSGIRPKIVPPEIASQDFVIQGLETHGVPGLINLFGIESPGLTACLAIGDHVRDLATISGR</sequence>
<dbReference type="InterPro" id="IPR036188">
    <property type="entry name" value="FAD/NAD-bd_sf"/>
</dbReference>
<dbReference type="Gene3D" id="3.30.9.10">
    <property type="entry name" value="D-Amino Acid Oxidase, subunit A, domain 2"/>
    <property type="match status" value="1"/>
</dbReference>
<evidence type="ECO:0000256" key="4">
    <source>
        <dbReference type="ARBA" id="ARBA00023002"/>
    </source>
</evidence>
<proteinExistence type="inferred from homology"/>
<organism evidence="7 8">
    <name type="scientific">Pseudorhizobium tarimense</name>
    <dbReference type="NCBI Taxonomy" id="1079109"/>
    <lineage>
        <taxon>Bacteria</taxon>
        <taxon>Pseudomonadati</taxon>
        <taxon>Pseudomonadota</taxon>
        <taxon>Alphaproteobacteria</taxon>
        <taxon>Hyphomicrobiales</taxon>
        <taxon>Rhizobiaceae</taxon>
        <taxon>Rhizobium/Agrobacterium group</taxon>
        <taxon>Pseudorhizobium</taxon>
    </lineage>
</organism>
<accession>A0ABV2H2E8</accession>
<dbReference type="PANTHER" id="PTHR43104:SF4">
    <property type="entry name" value="L-2-HYDROXYGLUTARATE DEHYDROGENASE, MITOCHONDRIAL"/>
    <property type="match status" value="1"/>
</dbReference>
<comment type="caution">
    <text evidence="7">The sequence shown here is derived from an EMBL/GenBank/DDBJ whole genome shotgun (WGS) entry which is preliminary data.</text>
</comment>
<evidence type="ECO:0000313" key="7">
    <source>
        <dbReference type="EMBL" id="MET3584703.1"/>
    </source>
</evidence>
<keyword evidence="3" id="KW-0274">FAD</keyword>
<comment type="similarity">
    <text evidence="5">Belongs to the L2HGDH family.</text>
</comment>
<comment type="cofactor">
    <cofactor evidence="1">
        <name>FAD</name>
        <dbReference type="ChEBI" id="CHEBI:57692"/>
    </cofactor>
</comment>
<dbReference type="InterPro" id="IPR006076">
    <property type="entry name" value="FAD-dep_OxRdtase"/>
</dbReference>
<evidence type="ECO:0000256" key="1">
    <source>
        <dbReference type="ARBA" id="ARBA00001974"/>
    </source>
</evidence>
<keyword evidence="2" id="KW-0285">Flavoprotein</keyword>
<evidence type="ECO:0000259" key="6">
    <source>
        <dbReference type="Pfam" id="PF01266"/>
    </source>
</evidence>
<keyword evidence="4" id="KW-0560">Oxidoreductase</keyword>
<keyword evidence="8" id="KW-1185">Reference proteome</keyword>
<dbReference type="Gene3D" id="3.50.50.60">
    <property type="entry name" value="FAD/NAD(P)-binding domain"/>
    <property type="match status" value="1"/>
</dbReference>
<feature type="domain" description="FAD dependent oxidoreductase" evidence="6">
    <location>
        <begin position="5"/>
        <end position="364"/>
    </location>
</feature>
<evidence type="ECO:0000256" key="5">
    <source>
        <dbReference type="ARBA" id="ARBA00037941"/>
    </source>
</evidence>
<dbReference type="EMBL" id="JBEPLJ010000002">
    <property type="protein sequence ID" value="MET3584703.1"/>
    <property type="molecule type" value="Genomic_DNA"/>
</dbReference>
<dbReference type="RefSeq" id="WP_247242432.1">
    <property type="nucleotide sequence ID" value="NZ_JALJRA010000002.1"/>
</dbReference>
<gene>
    <name evidence="7" type="ORF">ABID21_000798</name>
</gene>
<dbReference type="SUPFAM" id="SSF51905">
    <property type="entry name" value="FAD/NAD(P)-binding domain"/>
    <property type="match status" value="1"/>
</dbReference>
<protein>
    <submittedName>
        <fullName evidence="7">L-2-hydroxyglutarate oxidase LhgO</fullName>
    </submittedName>
</protein>
<reference evidence="7 8" key="1">
    <citation type="submission" date="2024-06" db="EMBL/GenBank/DDBJ databases">
        <title>Genomic Encyclopedia of Type Strains, Phase IV (KMG-IV): sequencing the most valuable type-strain genomes for metagenomic binning, comparative biology and taxonomic classification.</title>
        <authorList>
            <person name="Goeker M."/>
        </authorList>
    </citation>
    <scope>NUCLEOTIDE SEQUENCE [LARGE SCALE GENOMIC DNA]</scope>
    <source>
        <strain evidence="7 8">DSM 105042</strain>
    </source>
</reference>
<name>A0ABV2H2E8_9HYPH</name>
<evidence type="ECO:0000313" key="8">
    <source>
        <dbReference type="Proteomes" id="UP001549031"/>
    </source>
</evidence>
<dbReference type="PANTHER" id="PTHR43104">
    <property type="entry name" value="L-2-HYDROXYGLUTARATE DEHYDROGENASE, MITOCHONDRIAL"/>
    <property type="match status" value="1"/>
</dbReference>
<evidence type="ECO:0000256" key="3">
    <source>
        <dbReference type="ARBA" id="ARBA00022827"/>
    </source>
</evidence>